<evidence type="ECO:0000313" key="2">
    <source>
        <dbReference type="EMBL" id="GII54248.1"/>
    </source>
</evidence>
<dbReference type="EMBL" id="BOOR01000016">
    <property type="protein sequence ID" value="GII54248.1"/>
    <property type="molecule type" value="Genomic_DNA"/>
</dbReference>
<feature type="compositionally biased region" description="Basic and acidic residues" evidence="1">
    <location>
        <begin position="1027"/>
        <end position="1041"/>
    </location>
</feature>
<dbReference type="RefSeq" id="WP_203944487.1">
    <property type="nucleotide sequence ID" value="NZ_BOOR01000016.1"/>
</dbReference>
<comment type="caution">
    <text evidence="2">The sequence shown here is derived from an EMBL/GenBank/DDBJ whole genome shotgun (WGS) entry which is preliminary data.</text>
</comment>
<accession>A0A8J3UZX2</accession>
<gene>
    <name evidence="2" type="ORF">Pth03_26370</name>
</gene>
<protein>
    <submittedName>
        <fullName evidence="2">Uncharacterized protein</fullName>
    </submittedName>
</protein>
<feature type="region of interest" description="Disordered" evidence="1">
    <location>
        <begin position="256"/>
        <end position="276"/>
    </location>
</feature>
<feature type="region of interest" description="Disordered" evidence="1">
    <location>
        <begin position="1300"/>
        <end position="1321"/>
    </location>
</feature>
<feature type="region of interest" description="Disordered" evidence="1">
    <location>
        <begin position="1022"/>
        <end position="1042"/>
    </location>
</feature>
<keyword evidence="3" id="KW-1185">Reference proteome</keyword>
<proteinExistence type="predicted"/>
<organism evidence="2 3">
    <name type="scientific">Planotetraspora thailandica</name>
    <dbReference type="NCBI Taxonomy" id="487172"/>
    <lineage>
        <taxon>Bacteria</taxon>
        <taxon>Bacillati</taxon>
        <taxon>Actinomycetota</taxon>
        <taxon>Actinomycetes</taxon>
        <taxon>Streptosporangiales</taxon>
        <taxon>Streptosporangiaceae</taxon>
        <taxon>Planotetraspora</taxon>
    </lineage>
</organism>
<dbReference type="Proteomes" id="UP000605992">
    <property type="component" value="Unassembled WGS sequence"/>
</dbReference>
<evidence type="ECO:0000256" key="1">
    <source>
        <dbReference type="SAM" id="MobiDB-lite"/>
    </source>
</evidence>
<sequence length="1577" mass="166193">MSDLDLSGVAAARARIGALEDQLRLTRRSLSEAAALGAAARARGDAAVAADAEARADQLRRHLDTLVKEVRASTTAVRGLSDALLTAVSPENAVTSLSGRHPVLLLPVRVETRFFDGGQTLKVRIFPDQTHVTAHDPAITTDERDGLTWYWTHRWPDLDAAGDRGRALAEEAWQALTARFRPGRAAFLVRAHPPVNVGSGEAEPRWGDLPLRSGEWSTAARAALLPDRWCVLGFRDAGEGRHQEIFRRWSAAVPDALAAGPTPDPGAPAEPGGLPDDPDLLWLHDAGEAERLGMLVTIRQADLVAGASLAQGVDRLVVVGVDWTLDPAQAAAAVDAHLAAHANEGRLAFVPQGVPTNSTGTTRSGFSTDISVARQVLAPHAAPATVDGAAGPVTAAALGIPAATLSGVAGADLREQAWQGALLDATWSAAGGYYLTEMLDPVADDPKIEASLRQHVASHLRASGPIPTMRIGAQPYGLLPVTPRGRFEPDARRRAQADVQRVTSALRELVEPLVASVPRLAQVNRREDVDDVLLALLQRTPVAWSLTFRNLVGPVERRAVSVNWDMMAAFQRDVTATLLSRLGCYQLTLLSELTHDDRDHPLDVPLVLKPDPIPTDPKRQSTAYLAEVHSLLTEPDGVDILDARKDSVALLEAFVACAAVNENRKAGKRVVAAQAASLQLSEQFVAYLNRPADRVPYTLRVESSPVAPAAAGVTVAVPSTPREFGQTVIPALTGDRTVAQHVAALYRERLARPGVLDVPDDPLQQLQRMGTALGTLEQAPADQLEWAFRGVLDLYATRLDAWITSLATARLAEHRTAASSGVHVGGWGVVEDLRPDRGPGAESLGFVHAPSLAQAASVAVLRSARQTHRDDEGRMFDLDLTSRRVRQALRILEGVGSGQRLAALLGYRIERGLQERDLSLAQWILPLRQQCPLRSERPDDPEHVEPVEVVAARDVVDGVALLERWRTDGTGLLAAAGIPTGAARAGVAAVLDEVAALSDAVADVLVSEAVHQATTGNLERSGAALAAHDRQDPPPDPEFVRTPRGGAVLTHRVGLWLPREGTSPAHGWARDLRSIAEPRLDRWLGGVLGDPSRWTVGARLVRPGADGTPPTIVLLPEIGVDALGLSALSLVLAARRLGSGPTELESRLALHVSGSPAVQAAGVSAEDRLELGSEGLAPLFDLAAWAAEVMGGAPLAADHLASSADVGAGVAGPAATVDVAEAVARAEAVLSAVETAVTEADRALGAHLAAPDADTESQLFGALLGLVEVEGPDALPAEDPLETHTASVVARVRTRLNAARGVPLPDPPAVEPGDLPSPGLAEDPRLVQARGVVRVLLGNAQPFLPVLRPTDPVPMAAALAGRDGLLAQDPTAVVSWLHRSALVRPQLDPLAALLVHAEADGADVGANLTVVQTPYAPDTPWIALPFGAAGPPPPGAVGLVLHAPEGLDPVTGGAGLVADSWTESVPAREETTAVTFHYDAPGARAPQAMLLAVHPARSPDRWDFDTLLGCVQEAVDLAHLRTVGAKELAPFTTFLPALFLPDVYTRDVAGIRFGELAAAAKVSKTGGLLADHVLGKR</sequence>
<reference evidence="2" key="1">
    <citation type="submission" date="2021-01" db="EMBL/GenBank/DDBJ databases">
        <title>Whole genome shotgun sequence of Planotetraspora thailandica NBRC 104271.</title>
        <authorList>
            <person name="Komaki H."/>
            <person name="Tamura T."/>
        </authorList>
    </citation>
    <scope>NUCLEOTIDE SEQUENCE</scope>
    <source>
        <strain evidence="2">NBRC 104271</strain>
    </source>
</reference>
<name>A0A8J3UZX2_9ACTN</name>
<evidence type="ECO:0000313" key="3">
    <source>
        <dbReference type="Proteomes" id="UP000605992"/>
    </source>
</evidence>